<dbReference type="InterPro" id="IPR026788">
    <property type="entry name" value="Tmem141"/>
</dbReference>
<evidence type="ECO:0000313" key="3">
    <source>
        <dbReference type="RefSeq" id="XP_029025932.1"/>
    </source>
</evidence>
<accession>A0A6P7P0U6</accession>
<keyword evidence="1" id="KW-0472">Membrane</keyword>
<dbReference type="AlphaFoldDB" id="A0A6P7P0U6"/>
<evidence type="ECO:0000313" key="2">
    <source>
        <dbReference type="Proteomes" id="UP000515150"/>
    </source>
</evidence>
<keyword evidence="1" id="KW-1133">Transmembrane helix</keyword>
<keyword evidence="2" id="KW-1185">Reference proteome</keyword>
<dbReference type="FunCoup" id="A0A6P7P0U6">
    <property type="interactions" value="142"/>
</dbReference>
<keyword evidence="1 3" id="KW-0812">Transmembrane</keyword>
<gene>
    <name evidence="3" type="primary">tmem141</name>
</gene>
<evidence type="ECO:0000256" key="1">
    <source>
        <dbReference type="SAM" id="Phobius"/>
    </source>
</evidence>
<dbReference type="InParanoid" id="A0A6P7P0U6"/>
<feature type="transmembrane region" description="Helical" evidence="1">
    <location>
        <begin position="30"/>
        <end position="48"/>
    </location>
</feature>
<dbReference type="InterPro" id="IPR038259">
    <property type="entry name" value="Tmem141_sf"/>
</dbReference>
<organism evidence="2 3">
    <name type="scientific">Betta splendens</name>
    <name type="common">Siamese fighting fish</name>
    <dbReference type="NCBI Taxonomy" id="158456"/>
    <lineage>
        <taxon>Eukaryota</taxon>
        <taxon>Metazoa</taxon>
        <taxon>Chordata</taxon>
        <taxon>Craniata</taxon>
        <taxon>Vertebrata</taxon>
        <taxon>Euteleostomi</taxon>
        <taxon>Actinopterygii</taxon>
        <taxon>Neopterygii</taxon>
        <taxon>Teleostei</taxon>
        <taxon>Neoteleostei</taxon>
        <taxon>Acanthomorphata</taxon>
        <taxon>Anabantaria</taxon>
        <taxon>Anabantiformes</taxon>
        <taxon>Anabantoidei</taxon>
        <taxon>Osphronemidae</taxon>
        <taxon>Betta</taxon>
    </lineage>
</organism>
<dbReference type="Proteomes" id="UP000515150">
    <property type="component" value="Chromosome 12"/>
</dbReference>
<proteinExistence type="predicted"/>
<dbReference type="CTD" id="85014"/>
<dbReference type="GeneID" id="114867436"/>
<sequence length="139" mass="15423">MVNLGITKVDDALAAKHPGLKTYAACQSQAFMKGTVSFILGAAGLFAIQTAFQRKFPYPFQWNVLISVVAASVGSYTVTRWETQKCSDLWLLLETGQVPDRSAQVPKPDESQQRPKSTKFFFGQRSDTGSGFYHVEHLM</sequence>
<dbReference type="OrthoDB" id="10056589at2759"/>
<protein>
    <submittedName>
        <fullName evidence="3">Transmembrane protein 141 isoform X1</fullName>
    </submittedName>
</protein>
<name>A0A6P7P0U6_BETSP</name>
<reference evidence="3" key="1">
    <citation type="submission" date="2025-08" db="UniProtKB">
        <authorList>
            <consortium name="RefSeq"/>
        </authorList>
    </citation>
    <scope>IDENTIFICATION</scope>
</reference>
<dbReference type="Gene3D" id="1.10.3350.20">
    <property type="entry name" value="Tmem141 protein family"/>
    <property type="match status" value="1"/>
</dbReference>
<dbReference type="PANTHER" id="PTHR47229:SF1">
    <property type="entry name" value="TRANSMEMBRANE PROTEIN 141"/>
    <property type="match status" value="1"/>
</dbReference>
<dbReference type="RefSeq" id="XP_029025932.1">
    <property type="nucleotide sequence ID" value="XM_029170099.3"/>
</dbReference>
<dbReference type="KEGG" id="bspl:114867436"/>
<dbReference type="PANTHER" id="PTHR47229">
    <property type="entry name" value="TRANSMEMBRANE PROTEIN 141"/>
    <property type="match status" value="1"/>
</dbReference>
<dbReference type="Pfam" id="PF15110">
    <property type="entry name" value="TMEM141"/>
    <property type="match status" value="1"/>
</dbReference>
<feature type="transmembrane region" description="Helical" evidence="1">
    <location>
        <begin position="60"/>
        <end position="79"/>
    </location>
</feature>